<keyword evidence="1" id="KW-0812">Transmembrane</keyword>
<feature type="transmembrane region" description="Helical" evidence="1">
    <location>
        <begin position="78"/>
        <end position="97"/>
    </location>
</feature>
<dbReference type="InterPro" id="IPR002656">
    <property type="entry name" value="Acyl_transf_3_dom"/>
</dbReference>
<reference evidence="3 4" key="1">
    <citation type="submission" date="2018-12" db="EMBL/GenBank/DDBJ databases">
        <authorList>
            <person name="Yang Y."/>
        </authorList>
    </citation>
    <scope>NUCLEOTIDE SEQUENCE [LARGE SCALE GENOMIC DNA]</scope>
    <source>
        <strain evidence="3 4">GSF71</strain>
    </source>
</reference>
<evidence type="ECO:0000259" key="2">
    <source>
        <dbReference type="Pfam" id="PF01757"/>
    </source>
</evidence>
<dbReference type="EMBL" id="RZIJ01000013">
    <property type="protein sequence ID" value="RUQ68809.1"/>
    <property type="molecule type" value="Genomic_DNA"/>
</dbReference>
<dbReference type="Pfam" id="PF01757">
    <property type="entry name" value="Acyl_transf_3"/>
    <property type="match status" value="1"/>
</dbReference>
<feature type="transmembrane region" description="Helical" evidence="1">
    <location>
        <begin position="239"/>
        <end position="267"/>
    </location>
</feature>
<evidence type="ECO:0000313" key="3">
    <source>
        <dbReference type="EMBL" id="RUQ68809.1"/>
    </source>
</evidence>
<organism evidence="3 4">
    <name type="scientific">Azospirillum doebereinerae</name>
    <dbReference type="NCBI Taxonomy" id="92933"/>
    <lineage>
        <taxon>Bacteria</taxon>
        <taxon>Pseudomonadati</taxon>
        <taxon>Pseudomonadota</taxon>
        <taxon>Alphaproteobacteria</taxon>
        <taxon>Rhodospirillales</taxon>
        <taxon>Azospirillaceae</taxon>
        <taxon>Azospirillum</taxon>
    </lineage>
</organism>
<dbReference type="GO" id="GO:0016747">
    <property type="term" value="F:acyltransferase activity, transferring groups other than amino-acyl groups"/>
    <property type="evidence" value="ECO:0007669"/>
    <property type="project" value="InterPro"/>
</dbReference>
<feature type="transmembrane region" description="Helical" evidence="1">
    <location>
        <begin position="117"/>
        <end position="135"/>
    </location>
</feature>
<keyword evidence="1" id="KW-1133">Transmembrane helix</keyword>
<feature type="transmembrane region" description="Helical" evidence="1">
    <location>
        <begin position="49"/>
        <end position="66"/>
    </location>
</feature>
<dbReference type="PANTHER" id="PTHR37312">
    <property type="entry name" value="MEMBRANE-BOUND ACYLTRANSFERASE YKRP-RELATED"/>
    <property type="match status" value="1"/>
</dbReference>
<evidence type="ECO:0000313" key="4">
    <source>
        <dbReference type="Proteomes" id="UP000280346"/>
    </source>
</evidence>
<proteinExistence type="predicted"/>
<feature type="transmembrane region" description="Helical" evidence="1">
    <location>
        <begin position="170"/>
        <end position="188"/>
    </location>
</feature>
<dbReference type="AlphaFoldDB" id="A0A433J6J3"/>
<name>A0A433J6J3_9PROT</name>
<feature type="transmembrane region" description="Helical" evidence="1">
    <location>
        <begin position="279"/>
        <end position="304"/>
    </location>
</feature>
<gene>
    <name evidence="3" type="ORF">EJ913_16620</name>
</gene>
<feature type="transmembrane region" description="Helical" evidence="1">
    <location>
        <begin position="147"/>
        <end position="164"/>
    </location>
</feature>
<dbReference type="Proteomes" id="UP000280346">
    <property type="component" value="Unassembled WGS sequence"/>
</dbReference>
<feature type="transmembrane region" description="Helical" evidence="1">
    <location>
        <begin position="200"/>
        <end position="219"/>
    </location>
</feature>
<comment type="caution">
    <text evidence="3">The sequence shown here is derived from an EMBL/GenBank/DDBJ whole genome shotgun (WGS) entry which is preliminary data.</text>
</comment>
<keyword evidence="1" id="KW-0472">Membrane</keyword>
<dbReference type="PANTHER" id="PTHR37312:SF1">
    <property type="entry name" value="MEMBRANE-BOUND ACYLTRANSFERASE YKRP-RELATED"/>
    <property type="match status" value="1"/>
</dbReference>
<accession>A0A433J6J3</accession>
<sequence length="369" mass="38729">MTGPASHRRPELDIARAIGILCVLYGHALEMAFLGRAQELGFAFAQWRFLYSFHMPLFFLVSGMLFRERRTRDAIASALFLLLLAAAVHALGWLGTWGLGDPGATLDSLLFPLLNGYGFYTSVVWFLVALSFVQFAHHAMARSGPAGRAAVAALLAASFVAAQTTGTYRFQMGALLPGAVFYAIGHWLTRSDHAGPSARLRPFVIPAAIAATLLLAPLNNGCLLDPAARCGIPALNGGFAVWMAFGAIGFAPAFLVTALLGSLGVLWSAQALAQRGGGVATALSALGARTLDLLIVNGFVLQFVQPHLKRVIADGAPAWVGVAWALGLTVAQILLLPLLGRATAPLIALARGIAETTAGGRRAPSASHS</sequence>
<keyword evidence="4" id="KW-1185">Reference proteome</keyword>
<dbReference type="RefSeq" id="WP_126999857.1">
    <property type="nucleotide sequence ID" value="NZ_CP173195.1"/>
</dbReference>
<feature type="transmembrane region" description="Helical" evidence="1">
    <location>
        <begin position="316"/>
        <end position="339"/>
    </location>
</feature>
<dbReference type="InterPro" id="IPR052734">
    <property type="entry name" value="Nod_factor_acetyltransferase"/>
</dbReference>
<dbReference type="OrthoDB" id="9814956at2"/>
<evidence type="ECO:0000256" key="1">
    <source>
        <dbReference type="SAM" id="Phobius"/>
    </source>
</evidence>
<protein>
    <recommendedName>
        <fullName evidence="2">Acyltransferase 3 domain-containing protein</fullName>
    </recommendedName>
</protein>
<feature type="domain" description="Acyltransferase 3" evidence="2">
    <location>
        <begin position="11"/>
        <end position="331"/>
    </location>
</feature>
<feature type="transmembrane region" description="Helical" evidence="1">
    <location>
        <begin position="12"/>
        <end position="29"/>
    </location>
</feature>